<dbReference type="Pfam" id="PF20803">
    <property type="entry name" value="PaaX_M"/>
    <property type="match status" value="1"/>
</dbReference>
<gene>
    <name evidence="3" type="ORF">S01H4_30164</name>
</gene>
<evidence type="ECO:0000259" key="1">
    <source>
        <dbReference type="Pfam" id="PF08223"/>
    </source>
</evidence>
<dbReference type="InterPro" id="IPR013225">
    <property type="entry name" value="PaaX_C"/>
</dbReference>
<name>X1BP81_9ZZZZ</name>
<evidence type="ECO:0000259" key="2">
    <source>
        <dbReference type="Pfam" id="PF20803"/>
    </source>
</evidence>
<dbReference type="EMBL" id="BART01015544">
    <property type="protein sequence ID" value="GAG85888.1"/>
    <property type="molecule type" value="Genomic_DNA"/>
</dbReference>
<dbReference type="GO" id="GO:0006351">
    <property type="term" value="P:DNA-templated transcription"/>
    <property type="evidence" value="ECO:0007669"/>
    <property type="project" value="TreeGrafter"/>
</dbReference>
<dbReference type="Gene3D" id="3.30.70.2650">
    <property type="match status" value="1"/>
</dbReference>
<protein>
    <submittedName>
        <fullName evidence="3">Uncharacterized protein</fullName>
    </submittedName>
</protein>
<feature type="domain" description="Transcriptional repressor PaaX-like central Cas2-like" evidence="2">
    <location>
        <begin position="25"/>
        <end position="106"/>
    </location>
</feature>
<feature type="domain" description="Transcriptional repressor PaaX-like C-terminal" evidence="1">
    <location>
        <begin position="110"/>
        <end position="203"/>
    </location>
</feature>
<dbReference type="Pfam" id="PF08223">
    <property type="entry name" value="PaaX_C"/>
    <property type="match status" value="1"/>
</dbReference>
<organism evidence="3">
    <name type="scientific">marine sediment metagenome</name>
    <dbReference type="NCBI Taxonomy" id="412755"/>
    <lineage>
        <taxon>unclassified sequences</taxon>
        <taxon>metagenomes</taxon>
        <taxon>ecological metagenomes</taxon>
    </lineage>
</organism>
<comment type="caution">
    <text evidence="3">The sequence shown here is derived from an EMBL/GenBank/DDBJ whole genome shotgun (WGS) entry which is preliminary data.</text>
</comment>
<dbReference type="Gene3D" id="1.20.58.1460">
    <property type="match status" value="1"/>
</dbReference>
<dbReference type="InterPro" id="IPR048846">
    <property type="entry name" value="PaaX-like_central"/>
</dbReference>
<dbReference type="PANTHER" id="PTHR30319">
    <property type="entry name" value="PHENYLACETIC ACID REGULATOR-RELATED TRANSCRIPTIONAL REPRESSOR"/>
    <property type="match status" value="1"/>
</dbReference>
<feature type="non-terminal residue" evidence="3">
    <location>
        <position position="1"/>
    </location>
</feature>
<accession>X1BP81</accession>
<dbReference type="AlphaFoldDB" id="X1BP81"/>
<sequence length="215" mass="25521">YYSLTEEGRSLLAKGTQRIFVRRNNQWDGNWNIVTYSIPERMRQARDRFRLELGWMGYGALCEATWISPYDLTKEVEDLAETLQIKEYIQMFQAKHQESTDPEKIVSRCWDLGKIHQMYADFLTEYRPKLEGHLKRLQAGETIEPSECFVERFKLIHEYRKLPFFDPDLPLELLPENWLRPQAAALFDECHGLLTEKANEYFDSVSKNYRGARRA</sequence>
<reference evidence="3" key="1">
    <citation type="journal article" date="2014" name="Front. Microbiol.">
        <title>High frequency of phylogenetically diverse reductive dehalogenase-homologous genes in deep subseafloor sedimentary metagenomes.</title>
        <authorList>
            <person name="Kawai M."/>
            <person name="Futagami T."/>
            <person name="Toyoda A."/>
            <person name="Takaki Y."/>
            <person name="Nishi S."/>
            <person name="Hori S."/>
            <person name="Arai W."/>
            <person name="Tsubouchi T."/>
            <person name="Morono Y."/>
            <person name="Uchiyama I."/>
            <person name="Ito T."/>
            <person name="Fujiyama A."/>
            <person name="Inagaki F."/>
            <person name="Takami H."/>
        </authorList>
    </citation>
    <scope>NUCLEOTIDE SEQUENCE</scope>
    <source>
        <strain evidence="3">Expedition CK06-06</strain>
    </source>
</reference>
<evidence type="ECO:0000313" key="3">
    <source>
        <dbReference type="EMBL" id="GAG85888.1"/>
    </source>
</evidence>
<dbReference type="PANTHER" id="PTHR30319:SF1">
    <property type="entry name" value="TRANSCRIPTIONAL REPRESSOR PAAX"/>
    <property type="match status" value="1"/>
</dbReference>
<proteinExistence type="predicted"/>